<accession>A0A482IZ61</accession>
<protein>
    <submittedName>
        <fullName evidence="6">LysR family transcriptional regulator</fullName>
    </submittedName>
</protein>
<evidence type="ECO:0000313" key="7">
    <source>
        <dbReference type="Proteomes" id="UP000253772"/>
    </source>
</evidence>
<proteinExistence type="inferred from homology"/>
<dbReference type="GO" id="GO:0003677">
    <property type="term" value="F:DNA binding"/>
    <property type="evidence" value="ECO:0007669"/>
    <property type="project" value="UniProtKB-KW"/>
</dbReference>
<gene>
    <name evidence="6" type="ORF">DDF84_026560</name>
</gene>
<evidence type="ECO:0000256" key="4">
    <source>
        <dbReference type="ARBA" id="ARBA00023163"/>
    </source>
</evidence>
<evidence type="ECO:0000256" key="2">
    <source>
        <dbReference type="ARBA" id="ARBA00023015"/>
    </source>
</evidence>
<dbReference type="InterPro" id="IPR036390">
    <property type="entry name" value="WH_DNA-bd_sf"/>
</dbReference>
<sequence length="323" mass="34887">MTRVSPEQHGMGLHRPARAQRLDRLRIRHLRFLELVAEHGSLTTAAAQLALSQPAATKMLQELESAFGVELVARTTRGAALSPAGLVALDRLRIALSALAVAAQSTTETPPAPVVRLGVLPLVGVVILPRLLAAMAARPDCPRLVVRESTVGGLLRMLSRGDVDCVIGRIGVELDEQAASKLAVTPLWQEPLAIACAQDHPLRRRRNVGLAELRELGWIVASREAYTRQVFDDTFLSAGLVPPYPRVESFSFHTNLSVVASSDLLTVAPESAVAHYAQLGMVHPVRHDFSFPVGRTVFITMAEMGAWPGITLIRDALADLTVP</sequence>
<dbReference type="PRINTS" id="PR00039">
    <property type="entry name" value="HTHLYSR"/>
</dbReference>
<dbReference type="Gene3D" id="1.10.10.10">
    <property type="entry name" value="Winged helix-like DNA-binding domain superfamily/Winged helix DNA-binding domain"/>
    <property type="match status" value="1"/>
</dbReference>
<evidence type="ECO:0000259" key="5">
    <source>
        <dbReference type="PROSITE" id="PS50931"/>
    </source>
</evidence>
<evidence type="ECO:0000256" key="3">
    <source>
        <dbReference type="ARBA" id="ARBA00023125"/>
    </source>
</evidence>
<dbReference type="EMBL" id="CP037901">
    <property type="protein sequence ID" value="QBP13202.1"/>
    <property type="molecule type" value="Genomic_DNA"/>
</dbReference>
<comment type="similarity">
    <text evidence="1">Belongs to the LysR transcriptional regulatory family.</text>
</comment>
<dbReference type="GO" id="GO:0003700">
    <property type="term" value="F:DNA-binding transcription factor activity"/>
    <property type="evidence" value="ECO:0007669"/>
    <property type="project" value="InterPro"/>
</dbReference>
<organism evidence="6 7">
    <name type="scientific">Cupriavidus metallidurans</name>
    <dbReference type="NCBI Taxonomy" id="119219"/>
    <lineage>
        <taxon>Bacteria</taxon>
        <taxon>Pseudomonadati</taxon>
        <taxon>Pseudomonadota</taxon>
        <taxon>Betaproteobacteria</taxon>
        <taxon>Burkholderiales</taxon>
        <taxon>Burkholderiaceae</taxon>
        <taxon>Cupriavidus</taxon>
    </lineage>
</organism>
<dbReference type="OrthoDB" id="5914299at2"/>
<dbReference type="InterPro" id="IPR000847">
    <property type="entry name" value="LysR_HTH_N"/>
</dbReference>
<dbReference type="Gene3D" id="3.40.190.290">
    <property type="match status" value="1"/>
</dbReference>
<dbReference type="AlphaFoldDB" id="A0A482IZ61"/>
<dbReference type="Pfam" id="PF00126">
    <property type="entry name" value="HTH_1"/>
    <property type="match status" value="1"/>
</dbReference>
<dbReference type="GO" id="GO:0005829">
    <property type="term" value="C:cytosol"/>
    <property type="evidence" value="ECO:0007669"/>
    <property type="project" value="TreeGrafter"/>
</dbReference>
<name>A0A482IZ61_9BURK</name>
<dbReference type="SUPFAM" id="SSF46785">
    <property type="entry name" value="Winged helix' DNA-binding domain"/>
    <property type="match status" value="1"/>
</dbReference>
<dbReference type="Pfam" id="PF03466">
    <property type="entry name" value="LysR_substrate"/>
    <property type="match status" value="1"/>
</dbReference>
<dbReference type="SUPFAM" id="SSF53850">
    <property type="entry name" value="Periplasmic binding protein-like II"/>
    <property type="match status" value="1"/>
</dbReference>
<evidence type="ECO:0000256" key="1">
    <source>
        <dbReference type="ARBA" id="ARBA00009437"/>
    </source>
</evidence>
<dbReference type="PROSITE" id="PS50931">
    <property type="entry name" value="HTH_LYSR"/>
    <property type="match status" value="1"/>
</dbReference>
<keyword evidence="4" id="KW-0804">Transcription</keyword>
<dbReference type="Proteomes" id="UP000253772">
    <property type="component" value="Chromosome c2"/>
</dbReference>
<dbReference type="InterPro" id="IPR050950">
    <property type="entry name" value="HTH-type_LysR_regulators"/>
</dbReference>
<feature type="domain" description="HTH lysR-type" evidence="5">
    <location>
        <begin position="25"/>
        <end position="82"/>
    </location>
</feature>
<keyword evidence="2" id="KW-0805">Transcription regulation</keyword>
<reference evidence="6 7" key="1">
    <citation type="submission" date="2019-03" db="EMBL/GenBank/DDBJ databases">
        <title>Comparative insights into the high quality Complete genome sequence of highly metal resistant Cupriavidus metallidurans strain BS1 isolated from a gold-copper mine.</title>
        <authorList>
            <person name="Mazhar H.S."/>
            <person name="Rensing C."/>
        </authorList>
    </citation>
    <scope>NUCLEOTIDE SEQUENCE [LARGE SCALE GENOMIC DNA]</scope>
    <source>
        <strain evidence="6 7">BS1</strain>
    </source>
</reference>
<evidence type="ECO:0000313" key="6">
    <source>
        <dbReference type="EMBL" id="QBP13202.1"/>
    </source>
</evidence>
<dbReference type="PANTHER" id="PTHR30419:SF8">
    <property type="entry name" value="NITROGEN ASSIMILATION TRANSCRIPTIONAL ACTIVATOR-RELATED"/>
    <property type="match status" value="1"/>
</dbReference>
<dbReference type="InterPro" id="IPR005119">
    <property type="entry name" value="LysR_subst-bd"/>
</dbReference>
<keyword evidence="3" id="KW-0238">DNA-binding</keyword>
<dbReference type="InterPro" id="IPR036388">
    <property type="entry name" value="WH-like_DNA-bd_sf"/>
</dbReference>
<dbReference type="PANTHER" id="PTHR30419">
    <property type="entry name" value="HTH-TYPE TRANSCRIPTIONAL REGULATOR YBHD"/>
    <property type="match status" value="1"/>
</dbReference>